<keyword evidence="2" id="KW-1185">Reference proteome</keyword>
<protein>
    <recommendedName>
        <fullName evidence="3">CBS domain-containing protein</fullName>
    </recommendedName>
</protein>
<dbReference type="RefSeq" id="WP_171188931.1">
    <property type="nucleotide sequence ID" value="NZ_WTPX01000126.1"/>
</dbReference>
<dbReference type="EMBL" id="WTPX01000126">
    <property type="protein sequence ID" value="NNJ27168.1"/>
    <property type="molecule type" value="Genomic_DNA"/>
</dbReference>
<evidence type="ECO:0000313" key="2">
    <source>
        <dbReference type="Proteomes" id="UP000609651"/>
    </source>
</evidence>
<proteinExistence type="predicted"/>
<dbReference type="Proteomes" id="UP000609651">
    <property type="component" value="Unassembled WGS sequence"/>
</dbReference>
<sequence length="97" mass="10112">MTDIVLDAKVRAMSVGELLERTALGPVRLIDAKGNPLGELAAANPFPDGFRAGVEASPAGADRRARLREGAVSGDELRARLRGLIADSDVRSTGTDA</sequence>
<name>A0ABX1VH46_9PLAN</name>
<comment type="caution">
    <text evidence="1">The sequence shown here is derived from an EMBL/GenBank/DDBJ whole genome shotgun (WGS) entry which is preliminary data.</text>
</comment>
<organism evidence="1 2">
    <name type="scientific">Alienimonas chondri</name>
    <dbReference type="NCBI Taxonomy" id="2681879"/>
    <lineage>
        <taxon>Bacteria</taxon>
        <taxon>Pseudomonadati</taxon>
        <taxon>Planctomycetota</taxon>
        <taxon>Planctomycetia</taxon>
        <taxon>Planctomycetales</taxon>
        <taxon>Planctomycetaceae</taxon>
        <taxon>Alienimonas</taxon>
    </lineage>
</organism>
<evidence type="ECO:0000313" key="1">
    <source>
        <dbReference type="EMBL" id="NNJ27168.1"/>
    </source>
</evidence>
<gene>
    <name evidence="1" type="ORF">LzC2_32680</name>
</gene>
<reference evidence="1 2" key="1">
    <citation type="journal article" date="2020" name="Syst. Appl. Microbiol.">
        <title>Alienimonas chondri sp. nov., a novel planctomycete isolated from the biofilm of the red alga Chondrus crispus.</title>
        <authorList>
            <person name="Vitorino I."/>
            <person name="Albuquerque L."/>
            <person name="Wiegand S."/>
            <person name="Kallscheuer N."/>
            <person name="da Costa M.S."/>
            <person name="Lobo-da-Cunha A."/>
            <person name="Jogler C."/>
            <person name="Lage O.M."/>
        </authorList>
    </citation>
    <scope>NUCLEOTIDE SEQUENCE [LARGE SCALE GENOMIC DNA]</scope>
    <source>
        <strain evidence="1 2">LzC2</strain>
    </source>
</reference>
<evidence type="ECO:0008006" key="3">
    <source>
        <dbReference type="Google" id="ProtNLM"/>
    </source>
</evidence>
<accession>A0ABX1VH46</accession>